<evidence type="ECO:0000256" key="3">
    <source>
        <dbReference type="ARBA" id="ARBA00022741"/>
    </source>
</evidence>
<evidence type="ECO:0000256" key="2">
    <source>
        <dbReference type="ARBA" id="ARBA00022692"/>
    </source>
</evidence>
<feature type="transmembrane region" description="Helical" evidence="8">
    <location>
        <begin position="166"/>
        <end position="190"/>
    </location>
</feature>
<evidence type="ECO:0000256" key="5">
    <source>
        <dbReference type="ARBA" id="ARBA00022989"/>
    </source>
</evidence>
<dbReference type="WBParaSite" id="ASIM_0000278301-mRNA-1">
    <property type="protein sequence ID" value="ASIM_0000278301-mRNA-1"/>
    <property type="gene ID" value="ASIM_0000278301"/>
</dbReference>
<protein>
    <submittedName>
        <fullName evidence="12">ATP-binding cassette sub-family C member 11 (inferred by orthology to a human protein)</fullName>
    </submittedName>
</protein>
<feature type="transmembrane region" description="Helical" evidence="8">
    <location>
        <begin position="104"/>
        <end position="128"/>
    </location>
</feature>
<evidence type="ECO:0000256" key="4">
    <source>
        <dbReference type="ARBA" id="ARBA00022840"/>
    </source>
</evidence>
<feature type="region of interest" description="Disordered" evidence="7">
    <location>
        <begin position="1"/>
        <end position="31"/>
    </location>
</feature>
<dbReference type="GO" id="GO:0016020">
    <property type="term" value="C:membrane"/>
    <property type="evidence" value="ECO:0007669"/>
    <property type="project" value="InterPro"/>
</dbReference>
<organism evidence="12">
    <name type="scientific">Anisakis simplex</name>
    <name type="common">Herring worm</name>
    <dbReference type="NCBI Taxonomy" id="6269"/>
    <lineage>
        <taxon>Eukaryota</taxon>
        <taxon>Metazoa</taxon>
        <taxon>Ecdysozoa</taxon>
        <taxon>Nematoda</taxon>
        <taxon>Chromadorea</taxon>
        <taxon>Rhabditida</taxon>
        <taxon>Spirurina</taxon>
        <taxon>Ascaridomorpha</taxon>
        <taxon>Ascaridoidea</taxon>
        <taxon>Anisakidae</taxon>
        <taxon>Anisakis</taxon>
        <taxon>Anisakis simplex complex</taxon>
    </lineage>
</organism>
<evidence type="ECO:0000313" key="10">
    <source>
        <dbReference type="EMBL" id="VDK20300.1"/>
    </source>
</evidence>
<feature type="domain" description="ABC transmembrane type-1" evidence="9">
    <location>
        <begin position="108"/>
        <end position="231"/>
    </location>
</feature>
<keyword evidence="1" id="KW-0813">Transport</keyword>
<dbReference type="InterPro" id="IPR050173">
    <property type="entry name" value="ABC_transporter_C-like"/>
</dbReference>
<dbReference type="PROSITE" id="PS50929">
    <property type="entry name" value="ABC_TM1F"/>
    <property type="match status" value="1"/>
</dbReference>
<dbReference type="Pfam" id="PF00664">
    <property type="entry name" value="ABC_membrane"/>
    <property type="match status" value="1"/>
</dbReference>
<evidence type="ECO:0000256" key="6">
    <source>
        <dbReference type="ARBA" id="ARBA00023136"/>
    </source>
</evidence>
<dbReference type="GO" id="GO:0005524">
    <property type="term" value="F:ATP binding"/>
    <property type="evidence" value="ECO:0007669"/>
    <property type="project" value="UniProtKB-KW"/>
</dbReference>
<keyword evidence="4" id="KW-0067">ATP-binding</keyword>
<reference evidence="10 11" key="2">
    <citation type="submission" date="2018-11" db="EMBL/GenBank/DDBJ databases">
        <authorList>
            <consortium name="Pathogen Informatics"/>
        </authorList>
    </citation>
    <scope>NUCLEOTIDE SEQUENCE [LARGE SCALE GENOMIC DNA]</scope>
</reference>
<keyword evidence="5 8" id="KW-1133">Transmembrane helix</keyword>
<evidence type="ECO:0000256" key="8">
    <source>
        <dbReference type="SAM" id="Phobius"/>
    </source>
</evidence>
<reference evidence="12" key="1">
    <citation type="submission" date="2017-02" db="UniProtKB">
        <authorList>
            <consortium name="WormBaseParasite"/>
        </authorList>
    </citation>
    <scope>IDENTIFICATION</scope>
</reference>
<dbReference type="SUPFAM" id="SSF90123">
    <property type="entry name" value="ABC transporter transmembrane region"/>
    <property type="match status" value="1"/>
</dbReference>
<dbReference type="GO" id="GO:0140359">
    <property type="term" value="F:ABC-type transporter activity"/>
    <property type="evidence" value="ECO:0007669"/>
    <property type="project" value="InterPro"/>
</dbReference>
<name>A0A0M3J5F3_ANISI</name>
<keyword evidence="3" id="KW-0547">Nucleotide-binding</keyword>
<evidence type="ECO:0000256" key="7">
    <source>
        <dbReference type="SAM" id="MobiDB-lite"/>
    </source>
</evidence>
<evidence type="ECO:0000313" key="11">
    <source>
        <dbReference type="Proteomes" id="UP000267096"/>
    </source>
</evidence>
<evidence type="ECO:0000259" key="9">
    <source>
        <dbReference type="PROSITE" id="PS50929"/>
    </source>
</evidence>
<dbReference type="OrthoDB" id="6500128at2759"/>
<dbReference type="Proteomes" id="UP000267096">
    <property type="component" value="Unassembled WGS sequence"/>
</dbReference>
<dbReference type="Gene3D" id="1.20.1560.10">
    <property type="entry name" value="ABC transporter type 1, transmembrane domain"/>
    <property type="match status" value="1"/>
</dbReference>
<dbReference type="PANTHER" id="PTHR24223">
    <property type="entry name" value="ATP-BINDING CASSETTE SUB-FAMILY C"/>
    <property type="match status" value="1"/>
</dbReference>
<keyword evidence="2 8" id="KW-0812">Transmembrane</keyword>
<dbReference type="PANTHER" id="PTHR24223:SF447">
    <property type="entry name" value="MULTIDRUG RESISTANCE-ASSOCIATED PROTEIN 5"/>
    <property type="match status" value="1"/>
</dbReference>
<gene>
    <name evidence="10" type="ORF">ASIM_LOCUS2637</name>
</gene>
<evidence type="ECO:0000313" key="12">
    <source>
        <dbReference type="WBParaSite" id="ASIM_0000278301-mRNA-1"/>
    </source>
</evidence>
<proteinExistence type="predicted"/>
<dbReference type="InterPro" id="IPR011527">
    <property type="entry name" value="ABC1_TM_dom"/>
</dbReference>
<keyword evidence="6 8" id="KW-0472">Membrane</keyword>
<dbReference type="InterPro" id="IPR036640">
    <property type="entry name" value="ABC1_TM_sf"/>
</dbReference>
<dbReference type="AlphaFoldDB" id="A0A0M3J5F3"/>
<keyword evidence="11" id="KW-1185">Reference proteome</keyword>
<accession>A0A0M3J5F3</accession>
<sequence>MKKTISDPLDSSVDHGSTVPTPDITKKSEDDDFVKVDEDGKELSLPRRLTKTSAASHLQVSNASSYLDLQAATNGQLVEEEENLGLAAMSWSVYKEYINAAGTYLIWAMLLIAFVLNVFATIFSTAWLSQWMKYGHAELLINESGELKVVKQSLADSDSTGYYATIYLLSLILLFVSGFLKAVIFVKVSLNAASRLHSRMFKSIIRATVQFFDVTPTGRILNRFTKDMDES</sequence>
<evidence type="ECO:0000256" key="1">
    <source>
        <dbReference type="ARBA" id="ARBA00022448"/>
    </source>
</evidence>
<dbReference type="EMBL" id="UYRR01003631">
    <property type="protein sequence ID" value="VDK20300.1"/>
    <property type="molecule type" value="Genomic_DNA"/>
</dbReference>